<sequence length="94" mass="10721">MLKQIILITFITSILTIDCDYCKAELLDSLRVKTDSVIVKCLDSDFSNNPVGTIFGNCLFIQGVDSSKIKQLVSCITSNCWDQWINQKNEYFLF</sequence>
<comment type="caution">
    <text evidence="2">The sequence shown here is derived from an EMBL/GenBank/DDBJ whole genome shotgun (WGS) entry which is preliminary data.</text>
</comment>
<dbReference type="AlphaFoldDB" id="A0A8S1RIG5"/>
<evidence type="ECO:0000256" key="1">
    <source>
        <dbReference type="SAM" id="SignalP"/>
    </source>
</evidence>
<evidence type="ECO:0000313" key="3">
    <source>
        <dbReference type="Proteomes" id="UP000692954"/>
    </source>
</evidence>
<dbReference type="Proteomes" id="UP000692954">
    <property type="component" value="Unassembled WGS sequence"/>
</dbReference>
<feature type="chain" id="PRO_5035877185" evidence="1">
    <location>
        <begin position="17"/>
        <end position="94"/>
    </location>
</feature>
<name>A0A8S1RIG5_9CILI</name>
<accession>A0A8S1RIG5</accession>
<feature type="signal peptide" evidence="1">
    <location>
        <begin position="1"/>
        <end position="16"/>
    </location>
</feature>
<dbReference type="OrthoDB" id="296738at2759"/>
<reference evidence="2" key="1">
    <citation type="submission" date="2021-01" db="EMBL/GenBank/DDBJ databases">
        <authorList>
            <consortium name="Genoscope - CEA"/>
            <person name="William W."/>
        </authorList>
    </citation>
    <scope>NUCLEOTIDE SEQUENCE</scope>
</reference>
<proteinExistence type="predicted"/>
<keyword evidence="3" id="KW-1185">Reference proteome</keyword>
<organism evidence="2 3">
    <name type="scientific">Paramecium sonneborni</name>
    <dbReference type="NCBI Taxonomy" id="65129"/>
    <lineage>
        <taxon>Eukaryota</taxon>
        <taxon>Sar</taxon>
        <taxon>Alveolata</taxon>
        <taxon>Ciliophora</taxon>
        <taxon>Intramacronucleata</taxon>
        <taxon>Oligohymenophorea</taxon>
        <taxon>Peniculida</taxon>
        <taxon>Parameciidae</taxon>
        <taxon>Paramecium</taxon>
    </lineage>
</organism>
<dbReference type="EMBL" id="CAJJDN010000171">
    <property type="protein sequence ID" value="CAD8126884.1"/>
    <property type="molecule type" value="Genomic_DNA"/>
</dbReference>
<evidence type="ECO:0000313" key="2">
    <source>
        <dbReference type="EMBL" id="CAD8126884.1"/>
    </source>
</evidence>
<gene>
    <name evidence="2" type="ORF">PSON_ATCC_30995.1.T1710063</name>
</gene>
<keyword evidence="1" id="KW-0732">Signal</keyword>
<protein>
    <submittedName>
        <fullName evidence="2">Uncharacterized protein</fullName>
    </submittedName>
</protein>